<dbReference type="PhylomeDB" id="O30026"/>
<evidence type="ECO:0000313" key="3">
    <source>
        <dbReference type="EMBL" id="AAB91020.1"/>
    </source>
</evidence>
<dbReference type="InterPro" id="IPR036388">
    <property type="entry name" value="WH-like_DNA-bd_sf"/>
</dbReference>
<evidence type="ECO:0000313" key="4">
    <source>
        <dbReference type="Proteomes" id="UP000002199"/>
    </source>
</evidence>
<dbReference type="Proteomes" id="UP000002199">
    <property type="component" value="Chromosome"/>
</dbReference>
<sequence>MAHACLIEIKKVYNFVVTFVVTMDEIIEVLKRLGFRDYEARVYATLATRGEATASEIHRVSGVPRNKVYEVLRSLEDRGMIETIKSSPAVFRAIDPESVLEEYKEQLVSAVDTAIRSIRESEDFSTLHPVWCVRGLAGIKNRAKAMLQRSEEVFVITAKRVYLDMILKIKSPEDITVVTDNAEKFSDLSVKTLELKKEFSGIFNDAVIDGVRYRFELLLISGYESFGVYRAGDELLGVSISLPIIILFQRMIFLGLLAK</sequence>
<evidence type="ECO:0000256" key="1">
    <source>
        <dbReference type="SAM" id="Phobius"/>
    </source>
</evidence>
<keyword evidence="1" id="KW-1133">Transmembrane helix</keyword>
<dbReference type="STRING" id="224325.AF_0213"/>
<proteinExistence type="predicted"/>
<keyword evidence="4" id="KW-1185">Reference proteome</keyword>
<dbReference type="SUPFAM" id="SSF46785">
    <property type="entry name" value="Winged helix' DNA-binding domain"/>
    <property type="match status" value="1"/>
</dbReference>
<feature type="transmembrane region" description="Helical" evidence="1">
    <location>
        <begin position="235"/>
        <end position="258"/>
    </location>
</feature>
<dbReference type="HOGENOM" id="CLU_072493_2_0_2"/>
<dbReference type="PaxDb" id="224325-AF_0213"/>
<keyword evidence="1" id="KW-0472">Membrane</keyword>
<keyword evidence="1" id="KW-0812">Transmembrane</keyword>
<dbReference type="EMBL" id="AE000782">
    <property type="protein sequence ID" value="AAB91020.1"/>
    <property type="molecule type" value="Genomic_DNA"/>
</dbReference>
<gene>
    <name evidence="3" type="ordered locus">AF_0213</name>
</gene>
<protein>
    <recommendedName>
        <fullName evidence="2">Transcription regulator TrmB N-terminal domain-containing protein</fullName>
    </recommendedName>
</protein>
<feature type="domain" description="Transcription regulator TrmB N-terminal" evidence="2">
    <location>
        <begin position="30"/>
        <end position="97"/>
    </location>
</feature>
<dbReference type="KEGG" id="afu:AF_0213"/>
<dbReference type="PANTHER" id="PTHR34293:SF1">
    <property type="entry name" value="HTH-TYPE TRANSCRIPTIONAL REGULATOR TRMBL2"/>
    <property type="match status" value="1"/>
</dbReference>
<dbReference type="InterPro" id="IPR002831">
    <property type="entry name" value="Tscrpt_reg_TrmB_N"/>
</dbReference>
<dbReference type="EnsemblBacteria" id="AAB91020">
    <property type="protein sequence ID" value="AAB91020"/>
    <property type="gene ID" value="AF_0213"/>
</dbReference>
<dbReference type="eggNOG" id="arCOG02037">
    <property type="taxonomic scope" value="Archaea"/>
</dbReference>
<dbReference type="AlphaFoldDB" id="O30026"/>
<organism evidence="3 4">
    <name type="scientific">Archaeoglobus fulgidus (strain ATCC 49558 / DSM 4304 / JCM 9628 / NBRC 100126 / VC-16)</name>
    <dbReference type="NCBI Taxonomy" id="224325"/>
    <lineage>
        <taxon>Archaea</taxon>
        <taxon>Methanobacteriati</taxon>
        <taxon>Methanobacteriota</taxon>
        <taxon>Archaeoglobi</taxon>
        <taxon>Archaeoglobales</taxon>
        <taxon>Archaeoglobaceae</taxon>
        <taxon>Archaeoglobus</taxon>
    </lineage>
</organism>
<reference evidence="3 4" key="1">
    <citation type="journal article" date="1997" name="Nature">
        <title>The complete genome sequence of the hyperthermophilic, sulphate-reducing archaeon Archaeoglobus fulgidus.</title>
        <authorList>
            <person name="Klenk H.P."/>
            <person name="Clayton R.A."/>
            <person name="Tomb J."/>
            <person name="White O."/>
            <person name="Nelson K.E."/>
            <person name="Ketchum K.A."/>
            <person name="Dodson R.J."/>
            <person name="Gwinn M."/>
            <person name="Hickey E.K."/>
            <person name="Peterson J.D."/>
            <person name="Richardson D.L."/>
            <person name="Kerlavage A.R."/>
            <person name="Graham D.E."/>
            <person name="Kyrpides N.C."/>
            <person name="Fleischmann R.D."/>
            <person name="Quackenbush J."/>
            <person name="Lee N.H."/>
            <person name="Sutton G.G."/>
            <person name="Gill S."/>
            <person name="Kirkness E.F."/>
            <person name="Dougherty B.A."/>
            <person name="McKenney K."/>
            <person name="Adams M.D."/>
            <person name="Loftus B."/>
            <person name="Peterson S."/>
            <person name="Reich C.I."/>
            <person name="McNeil L.K."/>
            <person name="Badger J.H."/>
            <person name="Glodek A."/>
            <person name="Zhou L."/>
            <person name="Overbeek R."/>
            <person name="Gocayne J.D."/>
            <person name="Weidman J.F."/>
            <person name="McDonald L."/>
            <person name="Utterback T."/>
            <person name="Cotton M.D."/>
            <person name="Spriggs T."/>
            <person name="Artiach P."/>
            <person name="Kaine B.P."/>
            <person name="Sykes S.M."/>
            <person name="Sadow P.W."/>
            <person name="D'Andrea K.P."/>
            <person name="Bowman C."/>
            <person name="Fujii C."/>
            <person name="Garland S.A."/>
            <person name="Mason T.M."/>
            <person name="Olsen G.J."/>
            <person name="Fraser C.M."/>
            <person name="Smith H.O."/>
            <person name="Woese C.R."/>
            <person name="Venter J.C."/>
        </authorList>
    </citation>
    <scope>NUCLEOTIDE SEQUENCE [LARGE SCALE GENOMIC DNA]</scope>
    <source>
        <strain evidence="4">ATCC 49558 / DSM 4304 / JCM 9628 / NBRC 100126 / VC-16</strain>
    </source>
</reference>
<dbReference type="InterPro" id="IPR036390">
    <property type="entry name" value="WH_DNA-bd_sf"/>
</dbReference>
<accession>O30026</accession>
<evidence type="ECO:0000259" key="2">
    <source>
        <dbReference type="Pfam" id="PF01978"/>
    </source>
</evidence>
<dbReference type="InterPro" id="IPR051797">
    <property type="entry name" value="TrmB-like"/>
</dbReference>
<dbReference type="Gene3D" id="1.10.10.10">
    <property type="entry name" value="Winged helix-like DNA-binding domain superfamily/Winged helix DNA-binding domain"/>
    <property type="match status" value="1"/>
</dbReference>
<name>O30026_ARCFU</name>
<dbReference type="Pfam" id="PF01978">
    <property type="entry name" value="TrmB"/>
    <property type="match status" value="1"/>
</dbReference>
<dbReference type="PANTHER" id="PTHR34293">
    <property type="entry name" value="HTH-TYPE TRANSCRIPTIONAL REGULATOR TRMBL2"/>
    <property type="match status" value="1"/>
</dbReference>
<dbReference type="PIR" id="E69276">
    <property type="entry name" value="E69276"/>
</dbReference>